<dbReference type="EMBL" id="LUGG01000001">
    <property type="protein sequence ID" value="OBZ78623.1"/>
    <property type="molecule type" value="Genomic_DNA"/>
</dbReference>
<protein>
    <submittedName>
        <fullName evidence="1">Uncharacterized protein</fullName>
    </submittedName>
</protein>
<keyword evidence="2" id="KW-1185">Reference proteome</keyword>
<dbReference type="Proteomes" id="UP000092993">
    <property type="component" value="Unassembled WGS sequence"/>
</dbReference>
<comment type="caution">
    <text evidence="1">The sequence shown here is derived from an EMBL/GenBank/DDBJ whole genome shotgun (WGS) entry which is preliminary data.</text>
</comment>
<gene>
    <name evidence="1" type="ORF">A0H81_00835</name>
</gene>
<accession>A0A1C7MP64</accession>
<reference evidence="1 2" key="1">
    <citation type="submission" date="2016-03" db="EMBL/GenBank/DDBJ databases">
        <title>Whole genome sequencing of Grifola frondosa 9006-11.</title>
        <authorList>
            <person name="Min B."/>
            <person name="Park H."/>
            <person name="Kim J.-G."/>
            <person name="Cho H."/>
            <person name="Oh Y.-L."/>
            <person name="Kong W.-S."/>
            <person name="Choi I.-G."/>
        </authorList>
    </citation>
    <scope>NUCLEOTIDE SEQUENCE [LARGE SCALE GENOMIC DNA]</scope>
    <source>
        <strain evidence="1 2">9006-11</strain>
    </source>
</reference>
<sequence>MVDYSLAHMRPIVHRSVLSNSRVSSPLLTIFRTSIVDNEHLLKLKHYLRRQMSKQAIPFTVFTLTDKLLLQF</sequence>
<dbReference type="AlphaFoldDB" id="A0A1C7MP64"/>
<organism evidence="1 2">
    <name type="scientific">Grifola frondosa</name>
    <name type="common">Maitake</name>
    <name type="synonym">Polyporus frondosus</name>
    <dbReference type="NCBI Taxonomy" id="5627"/>
    <lineage>
        <taxon>Eukaryota</taxon>
        <taxon>Fungi</taxon>
        <taxon>Dikarya</taxon>
        <taxon>Basidiomycota</taxon>
        <taxon>Agaricomycotina</taxon>
        <taxon>Agaricomycetes</taxon>
        <taxon>Polyporales</taxon>
        <taxon>Grifolaceae</taxon>
        <taxon>Grifola</taxon>
    </lineage>
</organism>
<evidence type="ECO:0000313" key="1">
    <source>
        <dbReference type="EMBL" id="OBZ78623.1"/>
    </source>
</evidence>
<proteinExistence type="predicted"/>
<evidence type="ECO:0000313" key="2">
    <source>
        <dbReference type="Proteomes" id="UP000092993"/>
    </source>
</evidence>
<name>A0A1C7MP64_GRIFR</name>